<dbReference type="SUPFAM" id="SSF50341">
    <property type="entry name" value="CheW-like"/>
    <property type="match status" value="1"/>
</dbReference>
<feature type="domain" description="CheW-like" evidence="3">
    <location>
        <begin position="19"/>
        <end position="158"/>
    </location>
</feature>
<dbReference type="InterPro" id="IPR024181">
    <property type="entry name" value="Chemotax_regulator_CheV"/>
</dbReference>
<dbReference type="InterPro" id="IPR036061">
    <property type="entry name" value="CheW-like_dom_sf"/>
</dbReference>
<reference evidence="4 5" key="1">
    <citation type="submission" date="2023-11" db="EMBL/GenBank/DDBJ databases">
        <title>Complete genome of Pseudomonas benzenivorans BA3361.</title>
        <authorList>
            <person name="Shin S.Y."/>
            <person name="Song J."/>
            <person name="Kang H."/>
        </authorList>
    </citation>
    <scope>NUCLEOTIDE SEQUENCE [LARGE SCALE GENOMIC DNA]</scope>
    <source>
        <strain evidence="4 5">HNIBRBA3361</strain>
    </source>
</reference>
<evidence type="ECO:0000313" key="4">
    <source>
        <dbReference type="EMBL" id="WPC03689.1"/>
    </source>
</evidence>
<dbReference type="SMART" id="SM00260">
    <property type="entry name" value="CheW"/>
    <property type="match status" value="1"/>
</dbReference>
<dbReference type="PANTHER" id="PTHR47233:SF3">
    <property type="entry name" value="CHEMOTAXIS PROTEIN CHEV"/>
    <property type="match status" value="1"/>
</dbReference>
<gene>
    <name evidence="4" type="ORF">SBP02_12955</name>
</gene>
<dbReference type="SMART" id="SM00448">
    <property type="entry name" value="REC"/>
    <property type="match status" value="1"/>
</dbReference>
<dbReference type="PROSITE" id="PS50851">
    <property type="entry name" value="CHEW"/>
    <property type="match status" value="1"/>
</dbReference>
<keyword evidence="1" id="KW-0597">Phosphoprotein</keyword>
<dbReference type="InterPro" id="IPR011006">
    <property type="entry name" value="CheY-like_superfamily"/>
</dbReference>
<dbReference type="InterPro" id="IPR001789">
    <property type="entry name" value="Sig_transdc_resp-reg_receiver"/>
</dbReference>
<dbReference type="EMBL" id="CP137892">
    <property type="protein sequence ID" value="WPC03689.1"/>
    <property type="molecule type" value="Genomic_DNA"/>
</dbReference>
<dbReference type="Pfam" id="PF00072">
    <property type="entry name" value="Response_reg"/>
    <property type="match status" value="1"/>
</dbReference>
<sequence length="311" mass="34935">MAGILDSVDQRTQLVGENRLEILMFRLAGRQLFAINVFKVQEVLQMPRLTLIPQRHRCVCGVVNLRGQTLPVIDLSQAIGMRPLVPDERSTIIVTEYNRSVQAFLVGGVERILNLNWESILPPPGGAGRQHYLTAITKIEDQLVEIIDVEKVLAEIVPYNTRISSERLSDPLLARARGREVLLVDDSSVALSQLRDTLSQLGMKMHVATDGLKGLRLLKQWADAGEVLSDKLLMVFTDAEMPEMDGYRLTTEIRQDPRLKDLYVVLHTSLSGSFNEAMVKKVGCDGFLSKFQPDKLVEVIRQRLLRDEPAV</sequence>
<organism evidence="4 5">
    <name type="scientific">Pseudomonas benzenivorans</name>
    <dbReference type="NCBI Taxonomy" id="556533"/>
    <lineage>
        <taxon>Bacteria</taxon>
        <taxon>Pseudomonadati</taxon>
        <taxon>Pseudomonadota</taxon>
        <taxon>Gammaproteobacteria</taxon>
        <taxon>Pseudomonadales</taxon>
        <taxon>Pseudomonadaceae</taxon>
        <taxon>Pseudomonas</taxon>
    </lineage>
</organism>
<proteinExistence type="predicted"/>
<evidence type="ECO:0000259" key="3">
    <source>
        <dbReference type="PROSITE" id="PS50851"/>
    </source>
</evidence>
<protein>
    <submittedName>
        <fullName evidence="4">Chemotaxis protein CheV</fullName>
    </submittedName>
</protein>
<dbReference type="Gene3D" id="3.40.50.2300">
    <property type="match status" value="1"/>
</dbReference>
<feature type="modified residue" description="4-aspartylphosphate" evidence="1">
    <location>
        <position position="238"/>
    </location>
</feature>
<name>A0ABZ0PR97_9PSED</name>
<accession>A0ABZ0PR97</accession>
<dbReference type="CDD" id="cd19924">
    <property type="entry name" value="REC_CheV-like"/>
    <property type="match status" value="1"/>
</dbReference>
<dbReference type="SUPFAM" id="SSF52172">
    <property type="entry name" value="CheY-like"/>
    <property type="match status" value="1"/>
</dbReference>
<dbReference type="InterPro" id="IPR002545">
    <property type="entry name" value="CheW-lke_dom"/>
</dbReference>
<evidence type="ECO:0000313" key="5">
    <source>
        <dbReference type="Proteomes" id="UP001305928"/>
    </source>
</evidence>
<dbReference type="Gene3D" id="2.40.50.180">
    <property type="entry name" value="CheA-289, Domain 4"/>
    <property type="match status" value="1"/>
</dbReference>
<feature type="domain" description="Response regulatory" evidence="2">
    <location>
        <begin position="180"/>
        <end position="305"/>
    </location>
</feature>
<dbReference type="PIRSF" id="PIRSF002867">
    <property type="entry name" value="CheV"/>
    <property type="match status" value="1"/>
</dbReference>
<dbReference type="RefSeq" id="WP_318642188.1">
    <property type="nucleotide sequence ID" value="NZ_CP137892.1"/>
</dbReference>
<dbReference type="PROSITE" id="PS50110">
    <property type="entry name" value="RESPONSE_REGULATORY"/>
    <property type="match status" value="1"/>
</dbReference>
<dbReference type="PANTHER" id="PTHR47233">
    <property type="entry name" value="CHEMOTAXIS PROTEIN CHEV"/>
    <property type="match status" value="1"/>
</dbReference>
<dbReference type="Pfam" id="PF01584">
    <property type="entry name" value="CheW"/>
    <property type="match status" value="1"/>
</dbReference>
<dbReference type="Gene3D" id="2.30.30.40">
    <property type="entry name" value="SH3 Domains"/>
    <property type="match status" value="1"/>
</dbReference>
<keyword evidence="5" id="KW-1185">Reference proteome</keyword>
<dbReference type="Proteomes" id="UP001305928">
    <property type="component" value="Chromosome"/>
</dbReference>
<evidence type="ECO:0000256" key="1">
    <source>
        <dbReference type="PROSITE-ProRule" id="PRU00169"/>
    </source>
</evidence>
<evidence type="ECO:0000259" key="2">
    <source>
        <dbReference type="PROSITE" id="PS50110"/>
    </source>
</evidence>